<dbReference type="InterPro" id="IPR008928">
    <property type="entry name" value="6-hairpin_glycosidase_sf"/>
</dbReference>
<reference evidence="2 3" key="1">
    <citation type="submission" date="2015-12" db="EMBL/GenBank/DDBJ databases">
        <title>Genome sequence of Thalassospira lucentensis MCCC 1A02072.</title>
        <authorList>
            <person name="Lu L."/>
            <person name="Lai Q."/>
            <person name="Shao Z."/>
            <person name="Qian P."/>
        </authorList>
    </citation>
    <scope>NUCLEOTIDE SEQUENCE [LARGE SCALE GENOMIC DNA]</scope>
    <source>
        <strain evidence="2 3">MCCC 1A02072</strain>
    </source>
</reference>
<sequence>MKLAQNNLGSETSPYLLQHRDNPVHWQPWSSEVLAAAKAANKPVLLSVGYAACHWCHVMAHESFEDDGIAALMNELFVSIKLDREERPDLDSVYQNALALLGQQGGWPLTMFLTPDGEPFWGGTYFPKEARYGRPGFGDVLKSVAEIYAEQPENIRHNVTQIGQALLKMNSGATGSVPSLAMIDQCGHGCLQIMDGENGGTNGAPKFPQPNLLAFIWRTGVRTNNTELKRIVRHSLDRMCQGGIYDHVGGGFARYAVDDQWLVPHFEKMLYDNAQLIDLLCDVWRETGNSLYEARIVETIDWILCEMRIPGGAFAASLDADSEGIEGKFYVWDEDEIDKTLGDDASLFKQIYDVSPTGNWEHQNILNRTQSGLGLSDATIEKKLSEMRAKLLAVRNKRIWPGWDDKALTDWNAMTIAALAEAAMVFKHADWLDYAKLAYNFVINSLMTGDQNDRRFLHSYRNGKAQHAGMLEDYAHMIRAALRLYECFGEDAYLREATEWCETVEILFADAMGGYFQSASDADDLVVRQKPHMDNAVPAGNSVMAQNLARLYALTGDTRYRDRAEVTIAAFSGRLNEQFPNMPGLLLAAEMLQNPLQIVLVAKERSQIYLEMRHAIFAAYLPNRAITILADTDALPDLHPAKGKTAIDGHETAYVCQGPVCSKPVTNAPDLAKLLADLPTSAA</sequence>
<dbReference type="Gene3D" id="1.50.10.20">
    <property type="match status" value="1"/>
</dbReference>
<comment type="caution">
    <text evidence="2">The sequence shown here is derived from an EMBL/GenBank/DDBJ whole genome shotgun (WGS) entry which is preliminary data.</text>
</comment>
<gene>
    <name evidence="2" type="ORF">AUP42_14655</name>
</gene>
<feature type="domain" description="Spermatogenesis-associated protein 20-like TRX" evidence="1">
    <location>
        <begin position="5"/>
        <end position="166"/>
    </location>
</feature>
<dbReference type="GO" id="GO:0005975">
    <property type="term" value="P:carbohydrate metabolic process"/>
    <property type="evidence" value="ECO:0007669"/>
    <property type="project" value="InterPro"/>
</dbReference>
<accession>A0A154L850</accession>
<dbReference type="PANTHER" id="PTHR42899">
    <property type="entry name" value="SPERMATOGENESIS-ASSOCIATED PROTEIN 20"/>
    <property type="match status" value="1"/>
</dbReference>
<organism evidence="2 3">
    <name type="scientific">Thalassospira lucentensis</name>
    <dbReference type="NCBI Taxonomy" id="168935"/>
    <lineage>
        <taxon>Bacteria</taxon>
        <taxon>Pseudomonadati</taxon>
        <taxon>Pseudomonadota</taxon>
        <taxon>Alphaproteobacteria</taxon>
        <taxon>Rhodospirillales</taxon>
        <taxon>Thalassospiraceae</taxon>
        <taxon>Thalassospira</taxon>
    </lineage>
</organism>
<dbReference type="AlphaFoldDB" id="A0A154L850"/>
<name>A0A154L850_9PROT</name>
<protein>
    <submittedName>
        <fullName evidence="2">Thymidylate kinase</fullName>
    </submittedName>
</protein>
<dbReference type="Gene3D" id="3.40.30.10">
    <property type="entry name" value="Glutaredoxin"/>
    <property type="match status" value="1"/>
</dbReference>
<dbReference type="InterPro" id="IPR004879">
    <property type="entry name" value="Ssp411-like_TRX"/>
</dbReference>
<dbReference type="OrthoDB" id="9762614at2"/>
<dbReference type="CDD" id="cd02955">
    <property type="entry name" value="SSP411"/>
    <property type="match status" value="1"/>
</dbReference>
<keyword evidence="2" id="KW-0808">Transferase</keyword>
<dbReference type="GO" id="GO:0016301">
    <property type="term" value="F:kinase activity"/>
    <property type="evidence" value="ECO:0007669"/>
    <property type="project" value="UniProtKB-KW"/>
</dbReference>
<dbReference type="Pfam" id="PF03190">
    <property type="entry name" value="Thioredox_DsbH"/>
    <property type="match status" value="1"/>
</dbReference>
<dbReference type="InterPro" id="IPR024705">
    <property type="entry name" value="Ssp411"/>
</dbReference>
<evidence type="ECO:0000259" key="1">
    <source>
        <dbReference type="Pfam" id="PF03190"/>
    </source>
</evidence>
<proteinExistence type="predicted"/>
<dbReference type="SUPFAM" id="SSF48208">
    <property type="entry name" value="Six-hairpin glycosidases"/>
    <property type="match status" value="1"/>
</dbReference>
<dbReference type="InterPro" id="IPR036249">
    <property type="entry name" value="Thioredoxin-like_sf"/>
</dbReference>
<dbReference type="RefSeq" id="WP_062950061.1">
    <property type="nucleotide sequence ID" value="NZ_LPVY01000005.1"/>
</dbReference>
<dbReference type="SUPFAM" id="SSF52833">
    <property type="entry name" value="Thioredoxin-like"/>
    <property type="match status" value="1"/>
</dbReference>
<keyword evidence="2" id="KW-0418">Kinase</keyword>
<dbReference type="EMBL" id="LPVY01000005">
    <property type="protein sequence ID" value="KZB66772.1"/>
    <property type="molecule type" value="Genomic_DNA"/>
</dbReference>
<evidence type="ECO:0000313" key="3">
    <source>
        <dbReference type="Proteomes" id="UP000076335"/>
    </source>
</evidence>
<evidence type="ECO:0000313" key="2">
    <source>
        <dbReference type="EMBL" id="KZB66772.1"/>
    </source>
</evidence>
<dbReference type="PIRSF" id="PIRSF006402">
    <property type="entry name" value="UCP006402_thioredoxin"/>
    <property type="match status" value="1"/>
</dbReference>
<dbReference type="Proteomes" id="UP000076335">
    <property type="component" value="Unassembled WGS sequence"/>
</dbReference>
<dbReference type="PANTHER" id="PTHR42899:SF1">
    <property type="entry name" value="SPERMATOGENESIS-ASSOCIATED PROTEIN 20"/>
    <property type="match status" value="1"/>
</dbReference>